<protein>
    <submittedName>
        <fullName evidence="1">Uncharacterized protein</fullName>
    </submittedName>
</protein>
<gene>
    <name evidence="1" type="ORF">Cyrtocomes_01214</name>
</gene>
<name>A0ABU5LAD4_9RICK</name>
<comment type="caution">
    <text evidence="1">The sequence shown here is derived from an EMBL/GenBank/DDBJ whole genome shotgun (WGS) entry which is preliminary data.</text>
</comment>
<evidence type="ECO:0000313" key="1">
    <source>
        <dbReference type="EMBL" id="MDZ5762819.1"/>
    </source>
</evidence>
<keyword evidence="2" id="KW-1185">Reference proteome</keyword>
<proteinExistence type="predicted"/>
<accession>A0ABU5LAD4</accession>
<reference evidence="1 2" key="1">
    <citation type="submission" date="2023-02" db="EMBL/GenBank/DDBJ databases">
        <title>Host association and intracellularity evolved multiple times independently in the Rickettsiales.</title>
        <authorList>
            <person name="Castelli M."/>
            <person name="Nardi T."/>
            <person name="Gammuto L."/>
            <person name="Bellinzona G."/>
            <person name="Sabaneyeva E."/>
            <person name="Potekhin A."/>
            <person name="Serra V."/>
            <person name="Petroni G."/>
            <person name="Sassera D."/>
        </authorList>
    </citation>
    <scope>NUCLEOTIDE SEQUENCE [LARGE SCALE GENOMIC DNA]</scope>
    <source>
        <strain evidence="1 2">BOD18</strain>
    </source>
</reference>
<evidence type="ECO:0000313" key="2">
    <source>
        <dbReference type="Proteomes" id="UP001293791"/>
    </source>
</evidence>
<dbReference type="EMBL" id="JARGYT010000125">
    <property type="protein sequence ID" value="MDZ5762819.1"/>
    <property type="molecule type" value="Genomic_DNA"/>
</dbReference>
<organism evidence="1 2">
    <name type="scientific">Candidatus Cyrtobacter comes</name>
    <dbReference type="NCBI Taxonomy" id="675776"/>
    <lineage>
        <taxon>Bacteria</taxon>
        <taxon>Pseudomonadati</taxon>
        <taxon>Pseudomonadota</taxon>
        <taxon>Alphaproteobacteria</taxon>
        <taxon>Rickettsiales</taxon>
        <taxon>Candidatus Midichloriaceae</taxon>
        <taxon>Candidatus Cyrtobacter</taxon>
    </lineage>
</organism>
<dbReference type="Proteomes" id="UP001293791">
    <property type="component" value="Unassembled WGS sequence"/>
</dbReference>
<sequence length="34" mass="3973">MTNKIDNAYKRISEYANQFKGSAINRQSVDNRHC</sequence>